<keyword evidence="3" id="KW-1185">Reference proteome</keyword>
<dbReference type="Pfam" id="PF22936">
    <property type="entry name" value="Pol_BBD"/>
    <property type="match status" value="1"/>
</dbReference>
<comment type="caution">
    <text evidence="2">The sequence shown here is derived from an EMBL/GenBank/DDBJ whole genome shotgun (WGS) entry which is preliminary data.</text>
</comment>
<organism evidence="2 3">
    <name type="scientific">Pyrocoelia pectoralis</name>
    <dbReference type="NCBI Taxonomy" id="417401"/>
    <lineage>
        <taxon>Eukaryota</taxon>
        <taxon>Metazoa</taxon>
        <taxon>Ecdysozoa</taxon>
        <taxon>Arthropoda</taxon>
        <taxon>Hexapoda</taxon>
        <taxon>Insecta</taxon>
        <taxon>Pterygota</taxon>
        <taxon>Neoptera</taxon>
        <taxon>Endopterygota</taxon>
        <taxon>Coleoptera</taxon>
        <taxon>Polyphaga</taxon>
        <taxon>Elateriformia</taxon>
        <taxon>Elateroidea</taxon>
        <taxon>Lampyridae</taxon>
        <taxon>Lampyrinae</taxon>
        <taxon>Pyrocoelia</taxon>
    </lineage>
</organism>
<reference evidence="2 3" key="1">
    <citation type="journal article" date="2024" name="Insects">
        <title>An Improved Chromosome-Level Genome Assembly of the Firefly Pyrocoelia pectoralis.</title>
        <authorList>
            <person name="Fu X."/>
            <person name="Meyer-Rochow V.B."/>
            <person name="Ballantyne L."/>
            <person name="Zhu X."/>
        </authorList>
    </citation>
    <scope>NUCLEOTIDE SEQUENCE [LARGE SCALE GENOMIC DNA]</scope>
    <source>
        <strain evidence="2">XCY_ONT2</strain>
    </source>
</reference>
<dbReference type="AlphaFoldDB" id="A0AAN7V5I0"/>
<evidence type="ECO:0000259" key="1">
    <source>
        <dbReference type="Pfam" id="PF22936"/>
    </source>
</evidence>
<dbReference type="InterPro" id="IPR054722">
    <property type="entry name" value="PolX-like_BBD"/>
</dbReference>
<name>A0AAN7V5I0_9COLE</name>
<protein>
    <recommendedName>
        <fullName evidence="1">Retrovirus-related Pol polyprotein from transposon TNT 1-94-like beta-barrel domain-containing protein</fullName>
    </recommendedName>
</protein>
<dbReference type="EMBL" id="JAVRBK010000009">
    <property type="protein sequence ID" value="KAK5639311.1"/>
    <property type="molecule type" value="Genomic_DNA"/>
</dbReference>
<evidence type="ECO:0000313" key="2">
    <source>
        <dbReference type="EMBL" id="KAK5639311.1"/>
    </source>
</evidence>
<gene>
    <name evidence="2" type="ORF">RI129_011803</name>
</gene>
<evidence type="ECO:0000313" key="3">
    <source>
        <dbReference type="Proteomes" id="UP001329430"/>
    </source>
</evidence>
<dbReference type="Proteomes" id="UP001329430">
    <property type="component" value="Chromosome 9"/>
</dbReference>
<feature type="domain" description="Retrovirus-related Pol polyprotein from transposon TNT 1-94-like beta-barrel" evidence="1">
    <location>
        <begin position="145"/>
        <end position="205"/>
    </location>
</feature>
<proteinExistence type="predicted"/>
<sequence length="229" mass="25958">MEQCLKQQCLYSIVDRTRSWLGASVQETAAMHVRNKTDAQEIWNTLLSVFEQSSLQRLYTLFDSFFEISKDSNVFDNISQELQKKDPNTALPLFLLHHRIFKYSFPNISFVVRLSSKHNSKPGTFFATSLTVNAIDDFVSTEFCISDSGTSHHMTANKQHCTTFEMFPIPQRIEIAGKNCILAYGPGSLIVNVCIGNKSSPATLNNEVVLDSDAMRIRHDRKQVKTGRN</sequence>
<accession>A0AAN7V5I0</accession>